<evidence type="ECO:0000313" key="2">
    <source>
        <dbReference type="Proteomes" id="UP000190961"/>
    </source>
</evidence>
<keyword evidence="2" id="KW-1185">Reference proteome</keyword>
<accession>A0A1T5LC16</accession>
<organism evidence="1 2">
    <name type="scientific">Ohtaekwangia koreensis</name>
    <dbReference type="NCBI Taxonomy" id="688867"/>
    <lineage>
        <taxon>Bacteria</taxon>
        <taxon>Pseudomonadati</taxon>
        <taxon>Bacteroidota</taxon>
        <taxon>Cytophagia</taxon>
        <taxon>Cytophagales</taxon>
        <taxon>Fulvivirgaceae</taxon>
        <taxon>Ohtaekwangia</taxon>
    </lineage>
</organism>
<dbReference type="AlphaFoldDB" id="A0A1T5LC16"/>
<reference evidence="1 2" key="1">
    <citation type="submission" date="2017-02" db="EMBL/GenBank/DDBJ databases">
        <authorList>
            <person name="Peterson S.W."/>
        </authorList>
    </citation>
    <scope>NUCLEOTIDE SEQUENCE [LARGE SCALE GENOMIC DNA]</scope>
    <source>
        <strain evidence="1 2">DSM 25262</strain>
    </source>
</reference>
<gene>
    <name evidence="1" type="ORF">SAMN05660236_2937</name>
</gene>
<evidence type="ECO:0000313" key="1">
    <source>
        <dbReference type="EMBL" id="SKC73513.1"/>
    </source>
</evidence>
<dbReference type="OrthoDB" id="982075at2"/>
<dbReference type="Proteomes" id="UP000190961">
    <property type="component" value="Unassembled WGS sequence"/>
</dbReference>
<name>A0A1T5LC16_9BACT</name>
<dbReference type="EMBL" id="FUZU01000002">
    <property type="protein sequence ID" value="SKC73513.1"/>
    <property type="molecule type" value="Genomic_DNA"/>
</dbReference>
<dbReference type="RefSeq" id="WP_079687506.1">
    <property type="nucleotide sequence ID" value="NZ_FUZU01000002.1"/>
</dbReference>
<sequence length="93" mass="10556">MDVRKINPEEIPMVHFTHQDVLSDEEQKILRAHKLVKAVMISSLEHQDIGLIMKLEDGEVIETFSNLIDFADNYVEVKGGSLIPVWAIVDIEA</sequence>
<protein>
    <submittedName>
        <fullName evidence="1">Uncharacterized protein</fullName>
    </submittedName>
</protein>
<proteinExistence type="predicted"/>